<sequence>MDTCHCVNDSKNKQKEEKKNSHCFLSSLFAVSHLSLSFVEKRRRFRLSWSCSVELRVALGMNFVFEQSLSSLFDVVSLSLKFSKLPPEKSLSIGFLRQTEKLIEWDFIFDPSVSSSAG</sequence>
<gene>
    <name evidence="1" type="ORF">ISN45_Aa03g035330</name>
</gene>
<proteinExistence type="predicted"/>
<evidence type="ECO:0000313" key="1">
    <source>
        <dbReference type="EMBL" id="KAG7579373.1"/>
    </source>
</evidence>
<dbReference type="EMBL" id="JAEFBK010000008">
    <property type="protein sequence ID" value="KAG7579373.1"/>
    <property type="molecule type" value="Genomic_DNA"/>
</dbReference>
<organism evidence="1 2">
    <name type="scientific">Arabidopsis thaliana x Arabidopsis arenosa</name>
    <dbReference type="NCBI Taxonomy" id="1240361"/>
    <lineage>
        <taxon>Eukaryota</taxon>
        <taxon>Viridiplantae</taxon>
        <taxon>Streptophyta</taxon>
        <taxon>Embryophyta</taxon>
        <taxon>Tracheophyta</taxon>
        <taxon>Spermatophyta</taxon>
        <taxon>Magnoliopsida</taxon>
        <taxon>eudicotyledons</taxon>
        <taxon>Gunneridae</taxon>
        <taxon>Pentapetalae</taxon>
        <taxon>rosids</taxon>
        <taxon>malvids</taxon>
        <taxon>Brassicales</taxon>
        <taxon>Brassicaceae</taxon>
        <taxon>Camelineae</taxon>
        <taxon>Arabidopsis</taxon>
    </lineage>
</organism>
<reference evidence="1 2" key="1">
    <citation type="submission" date="2020-12" db="EMBL/GenBank/DDBJ databases">
        <title>Concerted genomic and epigenomic changes stabilize Arabidopsis allopolyploids.</title>
        <authorList>
            <person name="Chen Z."/>
        </authorList>
    </citation>
    <scope>NUCLEOTIDE SEQUENCE [LARGE SCALE GENOMIC DNA]</scope>
    <source>
        <strain evidence="1">Allo738</strain>
        <tissue evidence="1">Leaf</tissue>
    </source>
</reference>
<keyword evidence="2" id="KW-1185">Reference proteome</keyword>
<dbReference type="Proteomes" id="UP000694240">
    <property type="component" value="Chromosome 8"/>
</dbReference>
<dbReference type="AlphaFoldDB" id="A0A8T2AZ23"/>
<protein>
    <submittedName>
        <fullName evidence="1">Uncharacterized protein</fullName>
    </submittedName>
</protein>
<evidence type="ECO:0000313" key="2">
    <source>
        <dbReference type="Proteomes" id="UP000694240"/>
    </source>
</evidence>
<comment type="caution">
    <text evidence="1">The sequence shown here is derived from an EMBL/GenBank/DDBJ whole genome shotgun (WGS) entry which is preliminary data.</text>
</comment>
<accession>A0A8T2AZ23</accession>
<name>A0A8T2AZ23_9BRAS</name>